<keyword evidence="3" id="KW-1185">Reference proteome</keyword>
<feature type="transmembrane region" description="Helical" evidence="1">
    <location>
        <begin position="58"/>
        <end position="77"/>
    </location>
</feature>
<proteinExistence type="predicted"/>
<keyword evidence="1" id="KW-1133">Transmembrane helix</keyword>
<feature type="transmembrane region" description="Helical" evidence="1">
    <location>
        <begin position="21"/>
        <end position="46"/>
    </location>
</feature>
<protein>
    <recommendedName>
        <fullName evidence="4">Flagellar biosynthetic protein FliP</fullName>
    </recommendedName>
</protein>
<dbReference type="AlphaFoldDB" id="A0A1H6BZ46"/>
<evidence type="ECO:0000256" key="1">
    <source>
        <dbReference type="SAM" id="Phobius"/>
    </source>
</evidence>
<evidence type="ECO:0000313" key="3">
    <source>
        <dbReference type="Proteomes" id="UP000236732"/>
    </source>
</evidence>
<dbReference type="Proteomes" id="UP000236732">
    <property type="component" value="Unassembled WGS sequence"/>
</dbReference>
<reference evidence="2 3" key="1">
    <citation type="submission" date="2016-10" db="EMBL/GenBank/DDBJ databases">
        <authorList>
            <person name="de Groot N.N."/>
        </authorList>
    </citation>
    <scope>NUCLEOTIDE SEQUENCE [LARGE SCALE GENOMIC DNA]</scope>
    <source>
        <strain evidence="2 3">CGMCC 4.7037</strain>
    </source>
</reference>
<keyword evidence="1" id="KW-0472">Membrane</keyword>
<dbReference type="EMBL" id="FNVT01000003">
    <property type="protein sequence ID" value="SEG65406.1"/>
    <property type="molecule type" value="Genomic_DNA"/>
</dbReference>
<evidence type="ECO:0000313" key="2">
    <source>
        <dbReference type="EMBL" id="SEG65406.1"/>
    </source>
</evidence>
<organism evidence="2 3">
    <name type="scientific">Nonomuraea solani</name>
    <dbReference type="NCBI Taxonomy" id="1144553"/>
    <lineage>
        <taxon>Bacteria</taxon>
        <taxon>Bacillati</taxon>
        <taxon>Actinomycetota</taxon>
        <taxon>Actinomycetes</taxon>
        <taxon>Streptosporangiales</taxon>
        <taxon>Streptosporangiaceae</taxon>
        <taxon>Nonomuraea</taxon>
    </lineage>
</organism>
<sequence length="141" mass="15605">MGHGFGMTSTTAKPGRRWGRFALHYVEMIIAMFAGMFGLGMLQSALGLELSHTAQPELSYLLMAFNMSVGMAVWMRIRGHGWAPTLEMCAVMFAPVVPLYPMLWLGIIDGGTLMMVAHVAMFPLMLVAMLRRLDEYAGHAH</sequence>
<gene>
    <name evidence="2" type="ORF">SAMN05444920_103731</name>
</gene>
<accession>A0A1H6BZ46</accession>
<feature type="transmembrane region" description="Helical" evidence="1">
    <location>
        <begin position="113"/>
        <end position="130"/>
    </location>
</feature>
<feature type="transmembrane region" description="Helical" evidence="1">
    <location>
        <begin position="89"/>
        <end position="107"/>
    </location>
</feature>
<name>A0A1H6BZ46_9ACTN</name>
<keyword evidence="1" id="KW-0812">Transmembrane</keyword>
<evidence type="ECO:0008006" key="4">
    <source>
        <dbReference type="Google" id="ProtNLM"/>
    </source>
</evidence>